<name>A0A840S1F5_9BURK</name>
<dbReference type="Gene3D" id="1.20.1560.10">
    <property type="entry name" value="ABC transporter type 1, transmembrane domain"/>
    <property type="match status" value="1"/>
</dbReference>
<dbReference type="SUPFAM" id="SSF52540">
    <property type="entry name" value="P-loop containing nucleoside triphosphate hydrolases"/>
    <property type="match status" value="1"/>
</dbReference>
<dbReference type="SMART" id="SM00382">
    <property type="entry name" value="AAA"/>
    <property type="match status" value="1"/>
</dbReference>
<dbReference type="CDD" id="cd18552">
    <property type="entry name" value="ABC_6TM_MsbA_like"/>
    <property type="match status" value="1"/>
</dbReference>
<organism evidence="14 15">
    <name type="scientific">Inhella inkyongensis</name>
    <dbReference type="NCBI Taxonomy" id="392593"/>
    <lineage>
        <taxon>Bacteria</taxon>
        <taxon>Pseudomonadati</taxon>
        <taxon>Pseudomonadota</taxon>
        <taxon>Betaproteobacteria</taxon>
        <taxon>Burkholderiales</taxon>
        <taxon>Sphaerotilaceae</taxon>
        <taxon>Inhella</taxon>
    </lineage>
</organism>
<dbReference type="Pfam" id="PF00005">
    <property type="entry name" value="ABC_tran"/>
    <property type="match status" value="1"/>
</dbReference>
<evidence type="ECO:0000259" key="12">
    <source>
        <dbReference type="PROSITE" id="PS50893"/>
    </source>
</evidence>
<dbReference type="GO" id="GO:0016887">
    <property type="term" value="F:ATP hydrolysis activity"/>
    <property type="evidence" value="ECO:0007669"/>
    <property type="project" value="InterPro"/>
</dbReference>
<dbReference type="EC" id="3.6.3.-" evidence="14"/>
<dbReference type="FunFam" id="3.40.50.300:FF:000221">
    <property type="entry name" value="Multidrug ABC transporter ATP-binding protein"/>
    <property type="match status" value="1"/>
</dbReference>
<comment type="subcellular location">
    <subcellularLocation>
        <location evidence="1">Cell membrane</location>
        <topology evidence="1">Multi-pass membrane protein</topology>
    </subcellularLocation>
</comment>
<dbReference type="PROSITE" id="PS50893">
    <property type="entry name" value="ABC_TRANSPORTER_2"/>
    <property type="match status" value="1"/>
</dbReference>
<feature type="transmembrane region" description="Helical" evidence="11">
    <location>
        <begin position="77"/>
        <end position="96"/>
    </location>
</feature>
<evidence type="ECO:0000256" key="5">
    <source>
        <dbReference type="ARBA" id="ARBA00022741"/>
    </source>
</evidence>
<sequence>MSTNDLRTTTRRMLAFVRPHWRGLIGALLAFIAAAATEPLLPWLLQITLDSGFGAPRASALGPQLPSLNLPKPSEPFPIWMVPVVLIGLFAARGLFSFLGQYLLQWTVGRTVLDIRCALMNALMRADASNFTQMAGGTAVTKLVGDPQQAVHLVSNAGLTLLRDGLPALAMLGYLLYTNWKLTLLTLVTLPVMALVLKQVNKRVRRVGGQAYEAQMALSNAVDDATRAWKLVRSFGAQEHERERFSTRAQNLRRQTLKQVAANSMAQPLSQLIASVGLSLIVALAILQGRQQGGTPGEFLAFVSALLLLMSRARHLAEMMQPWTNGLIIARGAMELLDLPPEDDRGTVTQHSGPGALRLHDIRLQYPGSEAPALNGLSLEIAAGQTVALVGASGAGKSSVVHLLLGFARAQGGRYEIDGLDSTTLSLAALRSQFAVVSQDTLLFDDTVLANVAYAQTPDRARAESALRDAALWDFVQALPQGMDTRIGSNGSTLSGGQRQRLAIARALYRDAPIWIFDEATSALDTESERAVQDALARHQGHKTVILIAHRLSTVRHADRIFVLQAGRVVESGNHAELLAAGGTYAALVSLGEG</sequence>
<comment type="caution">
    <text evidence="14">The sequence shown here is derived from an EMBL/GenBank/DDBJ whole genome shotgun (WGS) entry which is preliminary data.</text>
</comment>
<dbReference type="PROSITE" id="PS50929">
    <property type="entry name" value="ABC_TM1F"/>
    <property type="match status" value="1"/>
</dbReference>
<dbReference type="PROSITE" id="PS00211">
    <property type="entry name" value="ABC_TRANSPORTER_1"/>
    <property type="match status" value="1"/>
</dbReference>
<evidence type="ECO:0000256" key="2">
    <source>
        <dbReference type="ARBA" id="ARBA00022448"/>
    </source>
</evidence>
<keyword evidence="4 11" id="KW-0812">Transmembrane</keyword>
<dbReference type="PANTHER" id="PTHR43394">
    <property type="entry name" value="ATP-DEPENDENT PERMEASE MDL1, MITOCHONDRIAL"/>
    <property type="match status" value="1"/>
</dbReference>
<dbReference type="GO" id="GO:0005886">
    <property type="term" value="C:plasma membrane"/>
    <property type="evidence" value="ECO:0007669"/>
    <property type="project" value="UniProtKB-SubCell"/>
</dbReference>
<keyword evidence="5" id="KW-0547">Nucleotide-binding</keyword>
<dbReference type="RefSeq" id="WP_138856890.1">
    <property type="nucleotide sequence ID" value="NZ_CP040709.1"/>
</dbReference>
<dbReference type="Pfam" id="PF00664">
    <property type="entry name" value="ABC_membrane"/>
    <property type="match status" value="1"/>
</dbReference>
<dbReference type="EMBL" id="JACHHO010000001">
    <property type="protein sequence ID" value="MBB5204115.1"/>
    <property type="molecule type" value="Genomic_DNA"/>
</dbReference>
<evidence type="ECO:0000259" key="13">
    <source>
        <dbReference type="PROSITE" id="PS50929"/>
    </source>
</evidence>
<gene>
    <name evidence="14" type="ORF">HNQ51_001408</name>
</gene>
<dbReference type="Proteomes" id="UP000554837">
    <property type="component" value="Unassembled WGS sequence"/>
</dbReference>
<protein>
    <submittedName>
        <fullName evidence="14">Subfamily B ATP-binding cassette protein MsbA</fullName>
        <ecNumber evidence="14">3.6.3.-</ecNumber>
    </submittedName>
</protein>
<feature type="transmembrane region" description="Helical" evidence="11">
    <location>
        <begin position="174"/>
        <end position="197"/>
    </location>
</feature>
<evidence type="ECO:0000256" key="7">
    <source>
        <dbReference type="ARBA" id="ARBA00022967"/>
    </source>
</evidence>
<keyword evidence="6 14" id="KW-0067">ATP-binding</keyword>
<dbReference type="InterPro" id="IPR017871">
    <property type="entry name" value="ABC_transporter-like_CS"/>
</dbReference>
<keyword evidence="9" id="KW-0445">Lipid transport</keyword>
<dbReference type="InterPro" id="IPR027417">
    <property type="entry name" value="P-loop_NTPase"/>
</dbReference>
<dbReference type="PANTHER" id="PTHR43394:SF1">
    <property type="entry name" value="ATP-BINDING CASSETTE SUB-FAMILY B MEMBER 10, MITOCHONDRIAL"/>
    <property type="match status" value="1"/>
</dbReference>
<dbReference type="InterPro" id="IPR011527">
    <property type="entry name" value="ABC1_TM_dom"/>
</dbReference>
<evidence type="ECO:0000313" key="15">
    <source>
        <dbReference type="Proteomes" id="UP000554837"/>
    </source>
</evidence>
<keyword evidence="7" id="KW-1278">Translocase</keyword>
<evidence type="ECO:0000256" key="3">
    <source>
        <dbReference type="ARBA" id="ARBA00022475"/>
    </source>
</evidence>
<dbReference type="InterPro" id="IPR003439">
    <property type="entry name" value="ABC_transporter-like_ATP-bd"/>
</dbReference>
<dbReference type="GO" id="GO:0005524">
    <property type="term" value="F:ATP binding"/>
    <property type="evidence" value="ECO:0007669"/>
    <property type="project" value="UniProtKB-KW"/>
</dbReference>
<reference evidence="14 15" key="1">
    <citation type="submission" date="2020-08" db="EMBL/GenBank/DDBJ databases">
        <title>Genomic Encyclopedia of Type Strains, Phase IV (KMG-IV): sequencing the most valuable type-strain genomes for metagenomic binning, comparative biology and taxonomic classification.</title>
        <authorList>
            <person name="Goeker M."/>
        </authorList>
    </citation>
    <scope>NUCLEOTIDE SEQUENCE [LARGE SCALE GENOMIC DNA]</scope>
    <source>
        <strain evidence="14 15">DSM 23958</strain>
    </source>
</reference>
<evidence type="ECO:0000256" key="8">
    <source>
        <dbReference type="ARBA" id="ARBA00022989"/>
    </source>
</evidence>
<dbReference type="OrthoDB" id="8554730at2"/>
<feature type="domain" description="ABC transmembrane type-1" evidence="13">
    <location>
        <begin position="25"/>
        <end position="325"/>
    </location>
</feature>
<keyword evidence="2" id="KW-0813">Transport</keyword>
<evidence type="ECO:0000256" key="10">
    <source>
        <dbReference type="ARBA" id="ARBA00023136"/>
    </source>
</evidence>
<evidence type="ECO:0000313" key="14">
    <source>
        <dbReference type="EMBL" id="MBB5204115.1"/>
    </source>
</evidence>
<keyword evidence="14" id="KW-0378">Hydrolase</keyword>
<dbReference type="InterPro" id="IPR039421">
    <property type="entry name" value="Type_1_exporter"/>
</dbReference>
<accession>A0A840S1F5</accession>
<dbReference type="InterPro" id="IPR036640">
    <property type="entry name" value="ABC1_TM_sf"/>
</dbReference>
<dbReference type="GO" id="GO:0006869">
    <property type="term" value="P:lipid transport"/>
    <property type="evidence" value="ECO:0007669"/>
    <property type="project" value="UniProtKB-KW"/>
</dbReference>
<keyword evidence="3" id="KW-1003">Cell membrane</keyword>
<evidence type="ECO:0000256" key="9">
    <source>
        <dbReference type="ARBA" id="ARBA00023055"/>
    </source>
</evidence>
<dbReference type="Gene3D" id="3.40.50.300">
    <property type="entry name" value="P-loop containing nucleotide triphosphate hydrolases"/>
    <property type="match status" value="1"/>
</dbReference>
<keyword evidence="8 11" id="KW-1133">Transmembrane helix</keyword>
<feature type="domain" description="ABC transporter" evidence="12">
    <location>
        <begin position="357"/>
        <end position="591"/>
    </location>
</feature>
<evidence type="ECO:0000256" key="1">
    <source>
        <dbReference type="ARBA" id="ARBA00004651"/>
    </source>
</evidence>
<evidence type="ECO:0000256" key="6">
    <source>
        <dbReference type="ARBA" id="ARBA00022840"/>
    </source>
</evidence>
<proteinExistence type="predicted"/>
<keyword evidence="15" id="KW-1185">Reference proteome</keyword>
<keyword evidence="10 11" id="KW-0472">Membrane</keyword>
<dbReference type="InterPro" id="IPR003593">
    <property type="entry name" value="AAA+_ATPase"/>
</dbReference>
<evidence type="ECO:0000256" key="11">
    <source>
        <dbReference type="SAM" id="Phobius"/>
    </source>
</evidence>
<evidence type="ECO:0000256" key="4">
    <source>
        <dbReference type="ARBA" id="ARBA00022692"/>
    </source>
</evidence>
<dbReference type="GO" id="GO:0015421">
    <property type="term" value="F:ABC-type oligopeptide transporter activity"/>
    <property type="evidence" value="ECO:0007669"/>
    <property type="project" value="TreeGrafter"/>
</dbReference>
<dbReference type="AlphaFoldDB" id="A0A840S1F5"/>
<dbReference type="SUPFAM" id="SSF90123">
    <property type="entry name" value="ABC transporter transmembrane region"/>
    <property type="match status" value="1"/>
</dbReference>